<protein>
    <recommendedName>
        <fullName evidence="1">RNA-directed DNA polymerase</fullName>
        <ecNumber evidence="1">2.7.7.49</ecNumber>
    </recommendedName>
</protein>
<evidence type="ECO:0000256" key="3">
    <source>
        <dbReference type="ARBA" id="ARBA00022695"/>
    </source>
</evidence>
<name>A0A2N9XKF6_9NEIS</name>
<evidence type="ECO:0000256" key="6">
    <source>
        <dbReference type="ARBA" id="ARBA00022918"/>
    </source>
</evidence>
<evidence type="ECO:0000313" key="11">
    <source>
        <dbReference type="EMBL" id="PIT48811.1"/>
    </source>
</evidence>
<evidence type="ECO:0000256" key="5">
    <source>
        <dbReference type="ARBA" id="ARBA00022842"/>
    </source>
</evidence>
<keyword evidence="4" id="KW-0479">Metal-binding</keyword>
<feature type="domain" description="Reverse transcriptase" evidence="10">
    <location>
        <begin position="15"/>
        <end position="243"/>
    </location>
</feature>
<dbReference type="InterPro" id="IPR043502">
    <property type="entry name" value="DNA/RNA_pol_sf"/>
</dbReference>
<evidence type="ECO:0000256" key="9">
    <source>
        <dbReference type="ARBA" id="ARBA00048173"/>
    </source>
</evidence>
<dbReference type="NCBIfam" id="NF038233">
    <property type="entry name" value="retron_St85_RT"/>
    <property type="match status" value="1"/>
</dbReference>
<dbReference type="GO" id="GO:0051607">
    <property type="term" value="P:defense response to virus"/>
    <property type="evidence" value="ECO:0007669"/>
    <property type="project" value="UniProtKB-KW"/>
</dbReference>
<keyword evidence="7" id="KW-0051">Antiviral defense</keyword>
<dbReference type="AlphaFoldDB" id="A0A2N9XKF6"/>
<evidence type="ECO:0000256" key="4">
    <source>
        <dbReference type="ARBA" id="ARBA00022723"/>
    </source>
</evidence>
<dbReference type="PRINTS" id="PR00866">
    <property type="entry name" value="RNADNAPOLMS"/>
</dbReference>
<evidence type="ECO:0000256" key="7">
    <source>
        <dbReference type="ARBA" id="ARBA00023118"/>
    </source>
</evidence>
<comment type="similarity">
    <text evidence="8">Belongs to the bacterial reverse transcriptase family.</text>
</comment>
<dbReference type="EMBL" id="MEIP01000012">
    <property type="protein sequence ID" value="PIT48811.1"/>
    <property type="molecule type" value="Genomic_DNA"/>
</dbReference>
<evidence type="ECO:0000259" key="10">
    <source>
        <dbReference type="PROSITE" id="PS50878"/>
    </source>
</evidence>
<dbReference type="EC" id="2.7.7.49" evidence="1"/>
<dbReference type="PROSITE" id="PS50878">
    <property type="entry name" value="RT_POL"/>
    <property type="match status" value="1"/>
</dbReference>
<organism evidence="11 12">
    <name type="scientific">Snodgrassella alvi</name>
    <dbReference type="NCBI Taxonomy" id="1196083"/>
    <lineage>
        <taxon>Bacteria</taxon>
        <taxon>Pseudomonadati</taxon>
        <taxon>Pseudomonadota</taxon>
        <taxon>Betaproteobacteria</taxon>
        <taxon>Neisseriales</taxon>
        <taxon>Neisseriaceae</taxon>
        <taxon>Snodgrassella</taxon>
    </lineage>
</organism>
<dbReference type="CDD" id="cd03487">
    <property type="entry name" value="RT_Bac_retron_II"/>
    <property type="match status" value="1"/>
</dbReference>
<proteinExistence type="inferred from homology"/>
<keyword evidence="2" id="KW-0808">Transferase</keyword>
<keyword evidence="6" id="KW-0695">RNA-directed DNA polymerase</keyword>
<dbReference type="InterPro" id="IPR000477">
    <property type="entry name" value="RT_dom"/>
</dbReference>
<dbReference type="InterPro" id="IPR051083">
    <property type="entry name" value="GrpII_Intron_Splice-Mob/Def"/>
</dbReference>
<dbReference type="GO" id="GO:0003723">
    <property type="term" value="F:RNA binding"/>
    <property type="evidence" value="ECO:0007669"/>
    <property type="project" value="InterPro"/>
</dbReference>
<reference evidence="11 12" key="1">
    <citation type="journal article" date="2017" name="MBio">
        <title>Type VI secretion-mediated competition in the bee gut microbiome.</title>
        <authorList>
            <person name="Steele M.I."/>
            <person name="Kwong W.K."/>
            <person name="Powell J.E."/>
            <person name="Whiteley M."/>
            <person name="Moran N.A."/>
        </authorList>
    </citation>
    <scope>NUCLEOTIDE SEQUENCE [LARGE SCALE GENOMIC DNA]</scope>
    <source>
        <strain evidence="11 12">Ruf1-X</strain>
    </source>
</reference>
<dbReference type="InterPro" id="IPR000123">
    <property type="entry name" value="Reverse_transcriptase_msDNA"/>
</dbReference>
<dbReference type="Pfam" id="PF00078">
    <property type="entry name" value="RVT_1"/>
    <property type="match status" value="1"/>
</dbReference>
<dbReference type="PANTHER" id="PTHR34047:SF7">
    <property type="entry name" value="RNA-DIRECTED DNA POLYMERASE"/>
    <property type="match status" value="1"/>
</dbReference>
<dbReference type="GO" id="GO:0046872">
    <property type="term" value="F:metal ion binding"/>
    <property type="evidence" value="ECO:0007669"/>
    <property type="project" value="UniProtKB-KW"/>
</dbReference>
<dbReference type="SUPFAM" id="SSF56672">
    <property type="entry name" value="DNA/RNA polymerases"/>
    <property type="match status" value="1"/>
</dbReference>
<evidence type="ECO:0000256" key="2">
    <source>
        <dbReference type="ARBA" id="ARBA00022679"/>
    </source>
</evidence>
<keyword evidence="3" id="KW-0548">Nucleotidyltransferase</keyword>
<evidence type="ECO:0000256" key="1">
    <source>
        <dbReference type="ARBA" id="ARBA00012493"/>
    </source>
</evidence>
<comment type="catalytic activity">
    <reaction evidence="9">
        <text>DNA(n) + a 2'-deoxyribonucleoside 5'-triphosphate = DNA(n+1) + diphosphate</text>
        <dbReference type="Rhea" id="RHEA:22508"/>
        <dbReference type="Rhea" id="RHEA-COMP:17339"/>
        <dbReference type="Rhea" id="RHEA-COMP:17340"/>
        <dbReference type="ChEBI" id="CHEBI:33019"/>
        <dbReference type="ChEBI" id="CHEBI:61560"/>
        <dbReference type="ChEBI" id="CHEBI:173112"/>
        <dbReference type="EC" id="2.7.7.49"/>
    </reaction>
</comment>
<accession>A0A2N9XKF6</accession>
<dbReference type="RefSeq" id="WP_100138967.1">
    <property type="nucleotide sequence ID" value="NZ_MEIP01000012.1"/>
</dbReference>
<dbReference type="PANTHER" id="PTHR34047">
    <property type="entry name" value="NUCLEAR INTRON MATURASE 1, MITOCHONDRIAL-RELATED"/>
    <property type="match status" value="1"/>
</dbReference>
<keyword evidence="5" id="KW-0460">Magnesium</keyword>
<evidence type="ECO:0000256" key="8">
    <source>
        <dbReference type="ARBA" id="ARBA00034120"/>
    </source>
</evidence>
<dbReference type="GO" id="GO:0003964">
    <property type="term" value="F:RNA-directed DNA polymerase activity"/>
    <property type="evidence" value="ECO:0007669"/>
    <property type="project" value="UniProtKB-KW"/>
</dbReference>
<evidence type="ECO:0000313" key="12">
    <source>
        <dbReference type="Proteomes" id="UP000229970"/>
    </source>
</evidence>
<gene>
    <name evidence="11" type="ORF">BHC46_03680</name>
</gene>
<sequence length="312" mass="36949">MREIIKYADSLEISVENLQIFLLNAPKMYKVYKILKRTHGYRVIAQPAKQLKEYQRKFIKIFSQYLVVHEYAMAYQKNKNIQQNAEIHKNNSYLLKMDFENFFNSITPALFWNEWENTNPDIFDEDEKNLFSRLLFWNPNIKRTKQEKLILSIGAPSSPSISNFVMYRFDKLITQYCLDKNINYTRYADDLTFSTNTKNILYQIPVEVSKNLSLLFGNKLRVNNSKTVFSSKAHNRHITGITITNNNKLSLGRERKRYIRALVHQYKYAQLEKADIQYLKGLLNFCKSIEVSFIHSLAQKYGNETLKNIMKE</sequence>
<comment type="caution">
    <text evidence="11">The sequence shown here is derived from an EMBL/GenBank/DDBJ whole genome shotgun (WGS) entry which is preliminary data.</text>
</comment>
<dbReference type="Proteomes" id="UP000229970">
    <property type="component" value="Unassembled WGS sequence"/>
</dbReference>